<dbReference type="KEGG" id="tum:CBW65_18345"/>
<dbReference type="PANTHER" id="PTHR45528">
    <property type="entry name" value="SENSOR HISTIDINE KINASE CPXA"/>
    <property type="match status" value="1"/>
</dbReference>
<dbReference type="SUPFAM" id="SSF158472">
    <property type="entry name" value="HAMP domain-like"/>
    <property type="match status" value="1"/>
</dbReference>
<evidence type="ECO:0000256" key="8">
    <source>
        <dbReference type="ARBA" id="ARBA00022741"/>
    </source>
</evidence>
<evidence type="ECO:0000313" key="19">
    <source>
        <dbReference type="Proteomes" id="UP000195437"/>
    </source>
</evidence>
<dbReference type="GO" id="GO:0005886">
    <property type="term" value="C:plasma membrane"/>
    <property type="evidence" value="ECO:0007669"/>
    <property type="project" value="UniProtKB-SubCell"/>
</dbReference>
<evidence type="ECO:0000256" key="15">
    <source>
        <dbReference type="SAM" id="Phobius"/>
    </source>
</evidence>
<comment type="subcellular location">
    <subcellularLocation>
        <location evidence="2">Cell membrane</location>
        <topology evidence="2">Multi-pass membrane protein</topology>
    </subcellularLocation>
</comment>
<evidence type="ECO:0000256" key="6">
    <source>
        <dbReference type="ARBA" id="ARBA00022679"/>
    </source>
</evidence>
<keyword evidence="4" id="KW-1003">Cell membrane</keyword>
<dbReference type="CDD" id="cd00075">
    <property type="entry name" value="HATPase"/>
    <property type="match status" value="1"/>
</dbReference>
<evidence type="ECO:0000256" key="10">
    <source>
        <dbReference type="ARBA" id="ARBA00022840"/>
    </source>
</evidence>
<dbReference type="PANTHER" id="PTHR45528:SF8">
    <property type="entry name" value="HISTIDINE KINASE"/>
    <property type="match status" value="1"/>
</dbReference>
<keyword evidence="11 15" id="KW-1133">Transmembrane helix</keyword>
<dbReference type="InterPro" id="IPR003660">
    <property type="entry name" value="HAMP_dom"/>
</dbReference>
<evidence type="ECO:0000256" key="2">
    <source>
        <dbReference type="ARBA" id="ARBA00004651"/>
    </source>
</evidence>
<dbReference type="FunFam" id="3.30.565.10:FF:000013">
    <property type="entry name" value="Two-component sensor histidine kinase"/>
    <property type="match status" value="1"/>
</dbReference>
<evidence type="ECO:0000256" key="13">
    <source>
        <dbReference type="ARBA" id="ARBA00023136"/>
    </source>
</evidence>
<dbReference type="InterPro" id="IPR036097">
    <property type="entry name" value="HisK_dim/P_sf"/>
</dbReference>
<dbReference type="InterPro" id="IPR004358">
    <property type="entry name" value="Sig_transdc_His_kin-like_C"/>
</dbReference>
<dbReference type="PROSITE" id="PS50885">
    <property type="entry name" value="HAMP"/>
    <property type="match status" value="1"/>
</dbReference>
<evidence type="ECO:0000256" key="9">
    <source>
        <dbReference type="ARBA" id="ARBA00022777"/>
    </source>
</evidence>
<keyword evidence="13 15" id="KW-0472">Membrane</keyword>
<evidence type="ECO:0000259" key="16">
    <source>
        <dbReference type="PROSITE" id="PS50109"/>
    </source>
</evidence>
<reference evidence="19" key="1">
    <citation type="submission" date="2017-05" db="EMBL/GenBank/DDBJ databases">
        <authorList>
            <person name="Sung H."/>
        </authorList>
    </citation>
    <scope>NUCLEOTIDE SEQUENCE [LARGE SCALE GENOMIC DNA]</scope>
    <source>
        <strain evidence="19">AR23208</strain>
    </source>
</reference>
<evidence type="ECO:0000259" key="17">
    <source>
        <dbReference type="PROSITE" id="PS50885"/>
    </source>
</evidence>
<dbReference type="Gene3D" id="3.30.565.10">
    <property type="entry name" value="Histidine kinase-like ATPase, C-terminal domain"/>
    <property type="match status" value="1"/>
</dbReference>
<keyword evidence="19" id="KW-1185">Reference proteome</keyword>
<dbReference type="EC" id="2.7.13.3" evidence="3"/>
<organism evidence="18 19">
    <name type="scientific">Tumebacillus avium</name>
    <dbReference type="NCBI Taxonomy" id="1903704"/>
    <lineage>
        <taxon>Bacteria</taxon>
        <taxon>Bacillati</taxon>
        <taxon>Bacillota</taxon>
        <taxon>Bacilli</taxon>
        <taxon>Bacillales</taxon>
        <taxon>Alicyclobacillaceae</taxon>
        <taxon>Tumebacillus</taxon>
    </lineage>
</organism>
<dbReference type="Pfam" id="PF00672">
    <property type="entry name" value="HAMP"/>
    <property type="match status" value="1"/>
</dbReference>
<dbReference type="Pfam" id="PF02518">
    <property type="entry name" value="HATPase_c"/>
    <property type="match status" value="1"/>
</dbReference>
<dbReference type="AlphaFoldDB" id="A0A1Y0IQ60"/>
<feature type="transmembrane region" description="Helical" evidence="15">
    <location>
        <begin position="24"/>
        <end position="46"/>
    </location>
</feature>
<evidence type="ECO:0000313" key="18">
    <source>
        <dbReference type="EMBL" id="ARU62718.1"/>
    </source>
</evidence>
<feature type="coiled-coil region" evidence="14">
    <location>
        <begin position="248"/>
        <end position="275"/>
    </location>
</feature>
<evidence type="ECO:0000256" key="5">
    <source>
        <dbReference type="ARBA" id="ARBA00022553"/>
    </source>
</evidence>
<dbReference type="FunFam" id="1.10.287.130:FF:000001">
    <property type="entry name" value="Two-component sensor histidine kinase"/>
    <property type="match status" value="1"/>
</dbReference>
<feature type="transmembrane region" description="Helical" evidence="15">
    <location>
        <begin position="190"/>
        <end position="209"/>
    </location>
</feature>
<dbReference type="PROSITE" id="PS50109">
    <property type="entry name" value="HIS_KIN"/>
    <property type="match status" value="1"/>
</dbReference>
<sequence length="495" mass="56551">MKRRLAALYRNIVINIKTSLRTQLMLTFLVCLGLAAIAGVAVTVFMEDTLSTRHEEVDSGVERLEIDTQHLAEEVERITANFPDDETRRKSEIQLALNNGEWNTSGQTANFRIIDESGNVLLKSTSAQWAPVDLQYLLRTSMELSADLRANQLDSNQYVVLASPVEYEGRDAYMIFEGIPQTRVYYVQDFSMIGSIAFVIAFLFLFYMITKRKTGYIEELAHGLQVISKGQLEHRVREKGEDELGILAQTINHMAQELQAKIEEEREAERVKNELITSVSHDLRTPLTSIIGYLRLLHEDRAKTLEEKRDYLRVAFGKSEQLQRLVEDLFDYTTLTHHDVRLNTQRVSLNEMVEQIAEEYVPLMEESGLQLQRELPADELFAEVDPEKWFRVFENLLGNAIKYSHKQSIVRLRLKQRDGGAMILLENQSDAIPKAQLERLFERFFRLETSRSTKSGGSGLGLAIAKSIVELHGGTIGATSVENRIQFQIWLPLAK</sequence>
<keyword evidence="9" id="KW-0418">Kinase</keyword>
<comment type="catalytic activity">
    <reaction evidence="1">
        <text>ATP + protein L-histidine = ADP + protein N-phospho-L-histidine.</text>
        <dbReference type="EC" id="2.7.13.3"/>
    </reaction>
</comment>
<dbReference type="CDD" id="cd00082">
    <property type="entry name" value="HisKA"/>
    <property type="match status" value="1"/>
</dbReference>
<dbReference type="SUPFAM" id="SSF55874">
    <property type="entry name" value="ATPase domain of HSP90 chaperone/DNA topoisomerase II/histidine kinase"/>
    <property type="match status" value="1"/>
</dbReference>
<dbReference type="InterPro" id="IPR003594">
    <property type="entry name" value="HATPase_dom"/>
</dbReference>
<dbReference type="Proteomes" id="UP000195437">
    <property type="component" value="Chromosome"/>
</dbReference>
<accession>A0A1Y0IQ60</accession>
<protein>
    <recommendedName>
        <fullName evidence="3">histidine kinase</fullName>
        <ecNumber evidence="3">2.7.13.3</ecNumber>
    </recommendedName>
</protein>
<keyword evidence="12" id="KW-0902">Two-component regulatory system</keyword>
<evidence type="ECO:0000256" key="4">
    <source>
        <dbReference type="ARBA" id="ARBA00022475"/>
    </source>
</evidence>
<evidence type="ECO:0000256" key="11">
    <source>
        <dbReference type="ARBA" id="ARBA00022989"/>
    </source>
</evidence>
<evidence type="ECO:0000256" key="14">
    <source>
        <dbReference type="SAM" id="Coils"/>
    </source>
</evidence>
<dbReference type="InterPro" id="IPR003661">
    <property type="entry name" value="HisK_dim/P_dom"/>
</dbReference>
<dbReference type="InterPro" id="IPR050398">
    <property type="entry name" value="HssS/ArlS-like"/>
</dbReference>
<dbReference type="InterPro" id="IPR005467">
    <property type="entry name" value="His_kinase_dom"/>
</dbReference>
<dbReference type="Gene3D" id="1.10.287.130">
    <property type="match status" value="1"/>
</dbReference>
<dbReference type="RefSeq" id="WP_087458072.1">
    <property type="nucleotide sequence ID" value="NZ_CP021434.1"/>
</dbReference>
<dbReference type="InterPro" id="IPR036890">
    <property type="entry name" value="HATPase_C_sf"/>
</dbReference>
<feature type="domain" description="Histidine kinase" evidence="16">
    <location>
        <begin position="278"/>
        <end position="495"/>
    </location>
</feature>
<dbReference type="SMART" id="SM00387">
    <property type="entry name" value="HATPase_c"/>
    <property type="match status" value="1"/>
</dbReference>
<dbReference type="Pfam" id="PF00512">
    <property type="entry name" value="HisKA"/>
    <property type="match status" value="1"/>
</dbReference>
<evidence type="ECO:0000256" key="7">
    <source>
        <dbReference type="ARBA" id="ARBA00022692"/>
    </source>
</evidence>
<proteinExistence type="predicted"/>
<dbReference type="GO" id="GO:0005524">
    <property type="term" value="F:ATP binding"/>
    <property type="evidence" value="ECO:0007669"/>
    <property type="project" value="UniProtKB-KW"/>
</dbReference>
<evidence type="ECO:0000256" key="12">
    <source>
        <dbReference type="ARBA" id="ARBA00023012"/>
    </source>
</evidence>
<evidence type="ECO:0000256" key="3">
    <source>
        <dbReference type="ARBA" id="ARBA00012438"/>
    </source>
</evidence>
<evidence type="ECO:0000256" key="1">
    <source>
        <dbReference type="ARBA" id="ARBA00000085"/>
    </source>
</evidence>
<dbReference type="PRINTS" id="PR00344">
    <property type="entry name" value="BCTRLSENSOR"/>
</dbReference>
<keyword evidence="14" id="KW-0175">Coiled coil</keyword>
<keyword evidence="5" id="KW-0597">Phosphoprotein</keyword>
<feature type="domain" description="HAMP" evidence="17">
    <location>
        <begin position="211"/>
        <end position="263"/>
    </location>
</feature>
<dbReference type="EMBL" id="CP021434">
    <property type="protein sequence ID" value="ARU62718.1"/>
    <property type="molecule type" value="Genomic_DNA"/>
</dbReference>
<dbReference type="SMART" id="SM00304">
    <property type="entry name" value="HAMP"/>
    <property type="match status" value="1"/>
</dbReference>
<dbReference type="GO" id="GO:0000155">
    <property type="term" value="F:phosphorelay sensor kinase activity"/>
    <property type="evidence" value="ECO:0007669"/>
    <property type="project" value="InterPro"/>
</dbReference>
<dbReference type="CDD" id="cd06225">
    <property type="entry name" value="HAMP"/>
    <property type="match status" value="1"/>
</dbReference>
<keyword evidence="10" id="KW-0067">ATP-binding</keyword>
<dbReference type="SMART" id="SM00388">
    <property type="entry name" value="HisKA"/>
    <property type="match status" value="1"/>
</dbReference>
<keyword evidence="7 15" id="KW-0812">Transmembrane</keyword>
<keyword evidence="8" id="KW-0547">Nucleotide-binding</keyword>
<dbReference type="Gene3D" id="6.10.340.10">
    <property type="match status" value="1"/>
</dbReference>
<gene>
    <name evidence="18" type="ORF">CBW65_18345</name>
</gene>
<keyword evidence="6" id="KW-0808">Transferase</keyword>
<name>A0A1Y0IQ60_9BACL</name>
<dbReference type="OrthoDB" id="9792991at2"/>
<dbReference type="SUPFAM" id="SSF47384">
    <property type="entry name" value="Homodimeric domain of signal transducing histidine kinase"/>
    <property type="match status" value="1"/>
</dbReference>